<keyword evidence="7 9" id="KW-0472">Membrane</keyword>
<comment type="similarity">
    <text evidence="2">Belongs to the aromatic acid exporter (TC 2.A.85) family.</text>
</comment>
<sequence length="561" mass="62726">MASKICCAVKKVVKRVAKMGSLKCDWAGGSGEKQPLLVSFRGNEDGWKVLREKIKRSWVESKDFARKAVEMGRSDPRKVIFAMKMGLALSLTSLLIFWKGSHEEIAQYSIWAILTVIVMFEFSIGATFIKGFNRGLGTFCAGVLAFCFAELSVLAGKFEEVVIVISIFIIAFCASYLKLYPTMKPYEYGFRVFVLTYCILMIAGNRTREYTEAILTRLVLIAAGAGICLVVNICFFPIWAGESLHILVVKNFKDLAISLEGCVNGYLKCVEYKRISSKILTYQAADDPLYNCYRSVIQSTSQEDTLLGFATWEPPHGRYRYKYPWEKFVKVSGAVKHCAFMVMALHGCMLSEIQAPPERRKVFSSELQKVSAEGAKVLRVLGNKLEKMEKLSAGDTLKYVHEAAEELQKKIDHKSYLLVNSENWEIGERPKEFGDLIDVGDENLTLGFKSLSEAVLDLRSVPVGSGTPQRDDDANNMFKRWPSNVTANARSFPKGDDSKTYESASALSLATFASHLIEFVARLGFVVDSFEELSMEANFKDPPIINMPSEPCKKGTGTWVV</sequence>
<name>A0ABR2S916_9ROSI</name>
<feature type="transmembrane region" description="Helical" evidence="9">
    <location>
        <begin position="188"/>
        <end position="206"/>
    </location>
</feature>
<accession>A0ABR2S916</accession>
<feature type="transmembrane region" description="Helical" evidence="9">
    <location>
        <begin position="79"/>
        <end position="98"/>
    </location>
</feature>
<keyword evidence="6" id="KW-0406">Ion transport</keyword>
<evidence type="ECO:0000256" key="3">
    <source>
        <dbReference type="ARBA" id="ARBA00022448"/>
    </source>
</evidence>
<proteinExistence type="inferred from homology"/>
<evidence type="ECO:0000256" key="2">
    <source>
        <dbReference type="ARBA" id="ARBA00007079"/>
    </source>
</evidence>
<evidence type="ECO:0000313" key="11">
    <source>
        <dbReference type="Proteomes" id="UP001396334"/>
    </source>
</evidence>
<reference evidence="10 11" key="1">
    <citation type="journal article" date="2024" name="G3 (Bethesda)">
        <title>Genome assembly of Hibiscus sabdariffa L. provides insights into metabolisms of medicinal natural products.</title>
        <authorList>
            <person name="Kim T."/>
        </authorList>
    </citation>
    <scope>NUCLEOTIDE SEQUENCE [LARGE SCALE GENOMIC DNA]</scope>
    <source>
        <strain evidence="10">TK-2024</strain>
        <tissue evidence="10">Old leaves</tissue>
    </source>
</reference>
<dbReference type="PANTHER" id="PTHR31086">
    <property type="entry name" value="ALUMINUM-ACTIVATED MALATE TRANSPORTER 10"/>
    <property type="match status" value="1"/>
</dbReference>
<evidence type="ECO:0000256" key="7">
    <source>
        <dbReference type="ARBA" id="ARBA00023136"/>
    </source>
</evidence>
<feature type="transmembrane region" description="Helical" evidence="9">
    <location>
        <begin position="218"/>
        <end position="240"/>
    </location>
</feature>
<gene>
    <name evidence="10" type="ORF">V6N11_011427</name>
</gene>
<keyword evidence="11" id="KW-1185">Reference proteome</keyword>
<evidence type="ECO:0000256" key="9">
    <source>
        <dbReference type="SAM" id="Phobius"/>
    </source>
</evidence>
<dbReference type="EMBL" id="JBBPBN010000016">
    <property type="protein sequence ID" value="KAK9021439.1"/>
    <property type="molecule type" value="Genomic_DNA"/>
</dbReference>
<comment type="subcellular location">
    <subcellularLocation>
        <location evidence="1">Membrane</location>
        <topology evidence="1">Multi-pass membrane protein</topology>
    </subcellularLocation>
</comment>
<keyword evidence="5 9" id="KW-1133">Transmembrane helix</keyword>
<evidence type="ECO:0000256" key="6">
    <source>
        <dbReference type="ARBA" id="ARBA00023065"/>
    </source>
</evidence>
<dbReference type="InterPro" id="IPR020966">
    <property type="entry name" value="ALMT"/>
</dbReference>
<protein>
    <recommendedName>
        <fullName evidence="12">Aluminum-activated malate transporter 9</fullName>
    </recommendedName>
</protein>
<comment type="caution">
    <text evidence="10">The sequence shown here is derived from an EMBL/GenBank/DDBJ whole genome shotgun (WGS) entry which is preliminary data.</text>
</comment>
<evidence type="ECO:0000256" key="8">
    <source>
        <dbReference type="ARBA" id="ARBA00023303"/>
    </source>
</evidence>
<feature type="transmembrane region" description="Helical" evidence="9">
    <location>
        <begin position="136"/>
        <end position="155"/>
    </location>
</feature>
<evidence type="ECO:0000256" key="5">
    <source>
        <dbReference type="ARBA" id="ARBA00022989"/>
    </source>
</evidence>
<organism evidence="10 11">
    <name type="scientific">Hibiscus sabdariffa</name>
    <name type="common">roselle</name>
    <dbReference type="NCBI Taxonomy" id="183260"/>
    <lineage>
        <taxon>Eukaryota</taxon>
        <taxon>Viridiplantae</taxon>
        <taxon>Streptophyta</taxon>
        <taxon>Embryophyta</taxon>
        <taxon>Tracheophyta</taxon>
        <taxon>Spermatophyta</taxon>
        <taxon>Magnoliopsida</taxon>
        <taxon>eudicotyledons</taxon>
        <taxon>Gunneridae</taxon>
        <taxon>Pentapetalae</taxon>
        <taxon>rosids</taxon>
        <taxon>malvids</taxon>
        <taxon>Malvales</taxon>
        <taxon>Malvaceae</taxon>
        <taxon>Malvoideae</taxon>
        <taxon>Hibiscus</taxon>
    </lineage>
</organism>
<keyword evidence="3" id="KW-0813">Transport</keyword>
<evidence type="ECO:0000256" key="4">
    <source>
        <dbReference type="ARBA" id="ARBA00022692"/>
    </source>
</evidence>
<dbReference type="Pfam" id="PF11744">
    <property type="entry name" value="ALMT"/>
    <property type="match status" value="1"/>
</dbReference>
<keyword evidence="8" id="KW-0407">Ion channel</keyword>
<feature type="transmembrane region" description="Helical" evidence="9">
    <location>
        <begin position="110"/>
        <end position="129"/>
    </location>
</feature>
<evidence type="ECO:0000256" key="1">
    <source>
        <dbReference type="ARBA" id="ARBA00004141"/>
    </source>
</evidence>
<evidence type="ECO:0000313" key="10">
    <source>
        <dbReference type="EMBL" id="KAK9021439.1"/>
    </source>
</evidence>
<dbReference type="Proteomes" id="UP001396334">
    <property type="component" value="Unassembled WGS sequence"/>
</dbReference>
<feature type="transmembrane region" description="Helical" evidence="9">
    <location>
        <begin position="161"/>
        <end position="181"/>
    </location>
</feature>
<keyword evidence="4 9" id="KW-0812">Transmembrane</keyword>
<evidence type="ECO:0008006" key="12">
    <source>
        <dbReference type="Google" id="ProtNLM"/>
    </source>
</evidence>